<evidence type="ECO:0000256" key="6">
    <source>
        <dbReference type="ARBA" id="ARBA00022989"/>
    </source>
</evidence>
<keyword evidence="2" id="KW-1003">Cell membrane</keyword>
<keyword evidence="8 10" id="KW-0675">Receptor</keyword>
<dbReference type="GO" id="GO:0007165">
    <property type="term" value="P:signal transduction"/>
    <property type="evidence" value="ECO:0007669"/>
    <property type="project" value="UniProtKB-KW"/>
</dbReference>
<sequence>MSCFVTDSTNLGLSSWQELRQFTRFFVMDPIQEFEQICGWQCRVLKQFGICAYEQSFKPSARTVLLLLLISCYFFIAFYDLHHFLGDLFSFAFALVTLAYGLIGISRVGHLLANPARFSELMHEAKKTYERSALNQREAKILKRYTSWLKHCVIFYSMAFVAATVATGLLPTVIYLWTGQRNLPLGIELPFLDPDSLKGYLLNYLYQISCMLWTPPALIAVQNMCFILVFNVFIQYDILLLGLEDLNLLIKENTDGKLDSDVHQKLLQVLQYHQRLTSFSGAIERSFSVQFFVEISSNALQVIVTLFVANTANWMPGYLIIFLATFQSLMLCFLGALNELKSDQLVAKIYDVAWSEMRLPEQKSIHILLTKSQQASLLSCGGLLPMNMNLFLKVYKTIYSVFMMLMNI</sequence>
<dbReference type="InParanoid" id="A0A1S4JM24"/>
<dbReference type="VEuPathDB" id="VectorBase:CQUJHB016191"/>
<keyword evidence="9 10" id="KW-0807">Transducer</keyword>
<comment type="caution">
    <text evidence="10">Lacks conserved residue(s) required for the propagation of feature annotation.</text>
</comment>
<keyword evidence="6 10" id="KW-1133">Transmembrane helix</keyword>
<feature type="transmembrane region" description="Helical" evidence="10">
    <location>
        <begin position="64"/>
        <end position="82"/>
    </location>
</feature>
<evidence type="ECO:0000313" key="11">
    <source>
        <dbReference type="EnsemblMetazoa" id="CPIJ008312-PA"/>
    </source>
</evidence>
<dbReference type="AlphaFoldDB" id="A0A1S4JM24"/>
<keyword evidence="3 10" id="KW-0716">Sensory transduction</keyword>
<reference evidence="11" key="1">
    <citation type="submission" date="2020-05" db="UniProtKB">
        <authorList>
            <consortium name="EnsemblMetazoa"/>
        </authorList>
    </citation>
    <scope>IDENTIFICATION</scope>
    <source>
        <strain evidence="11">JHB</strain>
    </source>
</reference>
<evidence type="ECO:0000256" key="4">
    <source>
        <dbReference type="ARBA" id="ARBA00022692"/>
    </source>
</evidence>
<dbReference type="GO" id="GO:0005886">
    <property type="term" value="C:plasma membrane"/>
    <property type="evidence" value="ECO:0007669"/>
    <property type="project" value="UniProtKB-SubCell"/>
</dbReference>
<keyword evidence="5 10" id="KW-0552">Olfaction</keyword>
<dbReference type="VEuPathDB" id="VectorBase:CPIJ008312"/>
<dbReference type="GO" id="GO:0004984">
    <property type="term" value="F:olfactory receptor activity"/>
    <property type="evidence" value="ECO:0007669"/>
    <property type="project" value="InterPro"/>
</dbReference>
<feature type="transmembrane region" description="Helical" evidence="10">
    <location>
        <begin position="153"/>
        <end position="177"/>
    </location>
</feature>
<dbReference type="GO" id="GO:0005549">
    <property type="term" value="F:odorant binding"/>
    <property type="evidence" value="ECO:0007669"/>
    <property type="project" value="InterPro"/>
</dbReference>
<keyword evidence="4 10" id="KW-0812">Transmembrane</keyword>
<keyword evidence="12" id="KW-1185">Reference proteome</keyword>
<feature type="transmembrane region" description="Helical" evidence="10">
    <location>
        <begin position="204"/>
        <end position="234"/>
    </location>
</feature>
<protein>
    <recommendedName>
        <fullName evidence="10">Odorant receptor</fullName>
    </recommendedName>
</protein>
<evidence type="ECO:0000256" key="2">
    <source>
        <dbReference type="ARBA" id="ARBA00022475"/>
    </source>
</evidence>
<feature type="transmembrane region" description="Helical" evidence="10">
    <location>
        <begin position="291"/>
        <end position="309"/>
    </location>
</feature>
<dbReference type="EnsemblMetazoa" id="CPIJ008312-RA">
    <property type="protein sequence ID" value="CPIJ008312-PA"/>
    <property type="gene ID" value="CPIJ008312"/>
</dbReference>
<evidence type="ECO:0000256" key="1">
    <source>
        <dbReference type="ARBA" id="ARBA00004651"/>
    </source>
</evidence>
<evidence type="ECO:0000256" key="9">
    <source>
        <dbReference type="ARBA" id="ARBA00023224"/>
    </source>
</evidence>
<proteinExistence type="inferred from homology"/>
<comment type="subcellular location">
    <subcellularLocation>
        <location evidence="1 10">Cell membrane</location>
        <topology evidence="1 10">Multi-pass membrane protein</topology>
    </subcellularLocation>
</comment>
<evidence type="ECO:0000256" key="10">
    <source>
        <dbReference type="RuleBase" id="RU351113"/>
    </source>
</evidence>
<dbReference type="InterPro" id="IPR004117">
    <property type="entry name" value="7tm6_olfct_rcpt"/>
</dbReference>
<accession>A0A1S4JM24</accession>
<keyword evidence="7 10" id="KW-0472">Membrane</keyword>
<dbReference type="Proteomes" id="UP000002320">
    <property type="component" value="Unassembled WGS sequence"/>
</dbReference>
<evidence type="ECO:0000313" key="12">
    <source>
        <dbReference type="Proteomes" id="UP000002320"/>
    </source>
</evidence>
<feature type="transmembrane region" description="Helical" evidence="10">
    <location>
        <begin position="315"/>
        <end position="337"/>
    </location>
</feature>
<feature type="transmembrane region" description="Helical" evidence="10">
    <location>
        <begin position="88"/>
        <end position="113"/>
    </location>
</feature>
<evidence type="ECO:0000256" key="8">
    <source>
        <dbReference type="ARBA" id="ARBA00023170"/>
    </source>
</evidence>
<evidence type="ECO:0000256" key="7">
    <source>
        <dbReference type="ARBA" id="ARBA00023136"/>
    </source>
</evidence>
<comment type="similarity">
    <text evidence="10">Belongs to the insect chemoreceptor superfamily. Heteromeric odorant receptor channel (TC 1.A.69) family.</text>
</comment>
<evidence type="ECO:0000256" key="5">
    <source>
        <dbReference type="ARBA" id="ARBA00022725"/>
    </source>
</evidence>
<evidence type="ECO:0000256" key="3">
    <source>
        <dbReference type="ARBA" id="ARBA00022606"/>
    </source>
</evidence>
<dbReference type="PANTHER" id="PTHR21137">
    <property type="entry name" value="ODORANT RECEPTOR"/>
    <property type="match status" value="1"/>
</dbReference>
<name>A0A1S4JM24_CULQU</name>
<dbReference type="PANTHER" id="PTHR21137:SF35">
    <property type="entry name" value="ODORANT RECEPTOR 19A-RELATED"/>
    <property type="match status" value="1"/>
</dbReference>
<dbReference type="Pfam" id="PF02949">
    <property type="entry name" value="7tm_6"/>
    <property type="match status" value="1"/>
</dbReference>
<dbReference type="OrthoDB" id="7550533at2759"/>
<organism evidence="11 12">
    <name type="scientific">Culex quinquefasciatus</name>
    <name type="common">Southern house mosquito</name>
    <name type="synonym">Culex pungens</name>
    <dbReference type="NCBI Taxonomy" id="7176"/>
    <lineage>
        <taxon>Eukaryota</taxon>
        <taxon>Metazoa</taxon>
        <taxon>Ecdysozoa</taxon>
        <taxon>Arthropoda</taxon>
        <taxon>Hexapoda</taxon>
        <taxon>Insecta</taxon>
        <taxon>Pterygota</taxon>
        <taxon>Neoptera</taxon>
        <taxon>Endopterygota</taxon>
        <taxon>Diptera</taxon>
        <taxon>Nematocera</taxon>
        <taxon>Culicoidea</taxon>
        <taxon>Culicidae</taxon>
        <taxon>Culicinae</taxon>
        <taxon>Culicini</taxon>
        <taxon>Culex</taxon>
        <taxon>Culex</taxon>
    </lineage>
</organism>